<proteinExistence type="predicted"/>
<accession>A0AB74N7Z5</accession>
<reference evidence="1 2" key="1">
    <citation type="submission" date="2019-08" db="EMBL/GenBank/DDBJ databases">
        <title>Soil Listeria distribution.</title>
        <authorList>
            <person name="Liao J."/>
        </authorList>
    </citation>
    <scope>NUCLEOTIDE SEQUENCE [LARGE SCALE GENOMIC DNA]</scope>
    <source>
        <strain evidence="1 2">IN-RH-2-BL1</strain>
    </source>
</reference>
<feature type="non-terminal residue" evidence="1">
    <location>
        <position position="1"/>
    </location>
</feature>
<evidence type="ECO:0000313" key="1">
    <source>
        <dbReference type="EMBL" id="TYU47046.1"/>
    </source>
</evidence>
<evidence type="ECO:0000313" key="2">
    <source>
        <dbReference type="Proteomes" id="UP000322220"/>
    </source>
</evidence>
<dbReference type="AlphaFoldDB" id="A0AB74N7Z5"/>
<dbReference type="EMBL" id="VTIK01000047">
    <property type="protein sequence ID" value="TYU47046.1"/>
    <property type="molecule type" value="Genomic_DNA"/>
</dbReference>
<protein>
    <submittedName>
        <fullName evidence="1">Mannosyl-glycoprotein endo-beta-N-acetylglucosamidase</fullName>
    </submittedName>
</protein>
<dbReference type="Proteomes" id="UP000322220">
    <property type="component" value="Unassembled WGS sequence"/>
</dbReference>
<comment type="caution">
    <text evidence="1">The sequence shown here is derived from an EMBL/GenBank/DDBJ whole genome shotgun (WGS) entry which is preliminary data.</text>
</comment>
<name>A0AB74N7Z5_LISMN</name>
<gene>
    <name evidence="1" type="ORF">FZW98_14990</name>
</gene>
<organism evidence="1 2">
    <name type="scientific">Listeria monocytogenes</name>
    <dbReference type="NCBI Taxonomy" id="1639"/>
    <lineage>
        <taxon>Bacteria</taxon>
        <taxon>Bacillati</taxon>
        <taxon>Bacillota</taxon>
        <taxon>Bacilli</taxon>
        <taxon>Bacillales</taxon>
        <taxon>Listeriaceae</taxon>
        <taxon>Listeria</taxon>
    </lineage>
</organism>
<sequence length="68" mass="7861">IGGADFVAKNYIAKGQDTLYKMRYNPANPGSHMYATDIGWAYKQTTGMQKLYNQLSNYRQDFDIPKYK</sequence>